<dbReference type="SUPFAM" id="SSF53323">
    <property type="entry name" value="Pyruvate-ferredoxin oxidoreductase, PFOR, domain III"/>
    <property type="match status" value="1"/>
</dbReference>
<gene>
    <name evidence="3" type="ORF">RUMCAL_01257</name>
</gene>
<dbReference type="Gene3D" id="3.40.920.10">
    <property type="entry name" value="Pyruvate-ferredoxin oxidoreductase, PFOR, domain III"/>
    <property type="match status" value="1"/>
</dbReference>
<dbReference type="STRING" id="411473.RUMCAL_01257"/>
<proteinExistence type="predicted"/>
<name>U2KCW4_9FIRM</name>
<dbReference type="AlphaFoldDB" id="U2KCW4"/>
<keyword evidence="3" id="KW-0670">Pyruvate</keyword>
<dbReference type="InterPro" id="IPR019752">
    <property type="entry name" value="Pyrv/ketoisovalerate_OxRed_cat"/>
</dbReference>
<evidence type="ECO:0000259" key="2">
    <source>
        <dbReference type="Pfam" id="PF01558"/>
    </source>
</evidence>
<feature type="domain" description="Pyruvate/ketoisovalerate oxidoreductase catalytic" evidence="2">
    <location>
        <begin position="13"/>
        <end position="189"/>
    </location>
</feature>
<reference evidence="3 4" key="1">
    <citation type="submission" date="2013-07" db="EMBL/GenBank/DDBJ databases">
        <authorList>
            <person name="Weinstock G."/>
            <person name="Sodergren E."/>
            <person name="Wylie T."/>
            <person name="Fulton L."/>
            <person name="Fulton R."/>
            <person name="Fronick C."/>
            <person name="O'Laughlin M."/>
            <person name="Godfrey J."/>
            <person name="Miner T."/>
            <person name="Herter B."/>
            <person name="Appelbaum E."/>
            <person name="Cordes M."/>
            <person name="Lek S."/>
            <person name="Wollam A."/>
            <person name="Pepin K.H."/>
            <person name="Palsikar V.B."/>
            <person name="Mitreva M."/>
            <person name="Wilson R.K."/>
        </authorList>
    </citation>
    <scope>NUCLEOTIDE SEQUENCE [LARGE SCALE GENOMIC DNA]</scope>
    <source>
        <strain evidence="3 4">ATCC 27760</strain>
    </source>
</reference>
<protein>
    <submittedName>
        <fullName evidence="3">Putative indolepyruvate ferredoxin oxidoreductase, beta subunit</fullName>
    </submittedName>
</protein>
<sequence length="200" mass="21764">MMQTINIMIVGVGGQGTLLTSRVLGKIALTGGYDVKLSEVHGMAQRGGSVVTFVRYGESVAEPIVEEGQADILIAFERLEALRYAHFLKKGGAIIVNDTRIDPMPVVIGAAEYPEHILEELSKKYNVLAVDATAEALKLGNARVFNTIILGVAAQHMHFSKEEWLQVIADTVPPKTIDINQKAFLTGYAYNGNHTEQGQE</sequence>
<dbReference type="PATRIC" id="fig|411473.3.peg.1023"/>
<comment type="caution">
    <text evidence="3">The sequence shown here is derived from an EMBL/GenBank/DDBJ whole genome shotgun (WGS) entry which is preliminary data.</text>
</comment>
<dbReference type="HOGENOM" id="CLU_087284_1_1_9"/>
<dbReference type="Pfam" id="PF01558">
    <property type="entry name" value="POR"/>
    <property type="match status" value="1"/>
</dbReference>
<dbReference type="eggNOG" id="COG1014">
    <property type="taxonomic scope" value="Bacteria"/>
</dbReference>
<evidence type="ECO:0000256" key="1">
    <source>
        <dbReference type="ARBA" id="ARBA00023002"/>
    </source>
</evidence>
<evidence type="ECO:0000313" key="4">
    <source>
        <dbReference type="Proteomes" id="UP000016662"/>
    </source>
</evidence>
<organism evidence="3 4">
    <name type="scientific">Ruminococcus callidus ATCC 27760</name>
    <dbReference type="NCBI Taxonomy" id="411473"/>
    <lineage>
        <taxon>Bacteria</taxon>
        <taxon>Bacillati</taxon>
        <taxon>Bacillota</taxon>
        <taxon>Clostridia</taxon>
        <taxon>Eubacteriales</taxon>
        <taxon>Oscillospiraceae</taxon>
        <taxon>Ruminococcus</taxon>
    </lineage>
</organism>
<dbReference type="PANTHER" id="PTHR43854:SF1">
    <property type="entry name" value="INDOLEPYRUVATE OXIDOREDUCTASE SUBUNIT IORB"/>
    <property type="match status" value="1"/>
</dbReference>
<accession>U2KCW4</accession>
<keyword evidence="1" id="KW-0560">Oxidoreductase</keyword>
<dbReference type="InterPro" id="IPR052198">
    <property type="entry name" value="IorB_Oxidoreductase"/>
</dbReference>
<dbReference type="GO" id="GO:0016903">
    <property type="term" value="F:oxidoreductase activity, acting on the aldehyde or oxo group of donors"/>
    <property type="evidence" value="ECO:0007669"/>
    <property type="project" value="InterPro"/>
</dbReference>
<dbReference type="InterPro" id="IPR002869">
    <property type="entry name" value="Pyrv_flavodox_OxRed_cen"/>
</dbReference>
<dbReference type="EMBL" id="AWVF01000159">
    <property type="protein sequence ID" value="ERJ96376.1"/>
    <property type="molecule type" value="Genomic_DNA"/>
</dbReference>
<dbReference type="NCBIfam" id="NF005325">
    <property type="entry name" value="PRK06853.1-5"/>
    <property type="match status" value="1"/>
</dbReference>
<keyword evidence="4" id="KW-1185">Reference proteome</keyword>
<evidence type="ECO:0000313" key="3">
    <source>
        <dbReference type="EMBL" id="ERJ96376.1"/>
    </source>
</evidence>
<dbReference type="Proteomes" id="UP000016662">
    <property type="component" value="Unassembled WGS sequence"/>
</dbReference>
<dbReference type="PANTHER" id="PTHR43854">
    <property type="entry name" value="INDOLEPYRUVATE OXIDOREDUCTASE SUBUNIT IORB"/>
    <property type="match status" value="1"/>
</dbReference>